<proteinExistence type="predicted"/>
<sequence length="396" mass="45354">MWLDAKQMEYTPEGHFVVQLSEPIAAHFRYRSWAQGLGCERREQGRWQPEDGDFGISLLDAAALAGADSPLGRFVGDIPAPVREVVQPYYYQQTRLLQWLARSRNARELFSHSPNLCWLLMVGSGEEEWPNARVDELLSQPRRQILKALTGSGSKAIVKLLGRVRLGKADLKEYRLLCQALAQPERLLPLTTWAEIPVNLLLVATDFPQLLQGRLIRPLVLTKELTPEAMRARIRRYGRCWQDALNVARLLGMTDAQIALERCEDPQALKALHDRWTDRLNRQRLIAVHGKVEFPPPPVPGNTHIHPILTMEDLQEEGRLMHHCVASYVHNIIKGECYIYRIMQPQRATIEVAFQNGEPVIRQVALARNQKPDEQTRAAIHHWLHPDERAHMRLIG</sequence>
<evidence type="ECO:0000313" key="2">
    <source>
        <dbReference type="Proteomes" id="UP001501479"/>
    </source>
</evidence>
<evidence type="ECO:0008006" key="3">
    <source>
        <dbReference type="Google" id="ProtNLM"/>
    </source>
</evidence>
<comment type="caution">
    <text evidence="1">The sequence shown here is derived from an EMBL/GenBank/DDBJ whole genome shotgun (WGS) entry which is preliminary data.</text>
</comment>
<keyword evidence="2" id="KW-1185">Reference proteome</keyword>
<name>A0ABP7DHW4_9GAMM</name>
<evidence type="ECO:0000313" key="1">
    <source>
        <dbReference type="EMBL" id="GAA3704875.1"/>
    </source>
</evidence>
<dbReference type="EMBL" id="BAABDS010000010">
    <property type="protein sequence ID" value="GAA3704875.1"/>
    <property type="molecule type" value="Genomic_DNA"/>
</dbReference>
<dbReference type="RefSeq" id="WP_344962930.1">
    <property type="nucleotide sequence ID" value="NZ_BAABDS010000010.1"/>
</dbReference>
<protein>
    <recommendedName>
        <fullName evidence="3">PcfJ-like protein</fullName>
    </recommendedName>
</protein>
<reference evidence="2" key="1">
    <citation type="journal article" date="2019" name="Int. J. Syst. Evol. Microbiol.">
        <title>The Global Catalogue of Microorganisms (GCM) 10K type strain sequencing project: providing services to taxonomists for standard genome sequencing and annotation.</title>
        <authorList>
            <consortium name="The Broad Institute Genomics Platform"/>
            <consortium name="The Broad Institute Genome Sequencing Center for Infectious Disease"/>
            <person name="Wu L."/>
            <person name="Ma J."/>
        </authorList>
    </citation>
    <scope>NUCLEOTIDE SEQUENCE [LARGE SCALE GENOMIC DNA]</scope>
    <source>
        <strain evidence="2">JCM 17329</strain>
    </source>
</reference>
<organism evidence="1 2">
    <name type="scientific">Oceanisphaera sediminis</name>
    <dbReference type="NCBI Taxonomy" id="981381"/>
    <lineage>
        <taxon>Bacteria</taxon>
        <taxon>Pseudomonadati</taxon>
        <taxon>Pseudomonadota</taxon>
        <taxon>Gammaproteobacteria</taxon>
        <taxon>Aeromonadales</taxon>
        <taxon>Aeromonadaceae</taxon>
        <taxon>Oceanisphaera</taxon>
    </lineage>
</organism>
<gene>
    <name evidence="1" type="ORF">GCM10022421_09640</name>
</gene>
<dbReference type="InterPro" id="IPR025586">
    <property type="entry name" value="PcfJ"/>
</dbReference>
<dbReference type="Pfam" id="PF14284">
    <property type="entry name" value="PcfJ"/>
    <property type="match status" value="1"/>
</dbReference>
<accession>A0ABP7DHW4</accession>
<dbReference type="Proteomes" id="UP001501479">
    <property type="component" value="Unassembled WGS sequence"/>
</dbReference>